<dbReference type="Gene3D" id="3.90.1570.10">
    <property type="entry name" value="tt1808, chain A"/>
    <property type="match status" value="1"/>
</dbReference>
<dbReference type="STRING" id="411461.DORFOR_00035"/>
<reference evidence="2 3" key="2">
    <citation type="submission" date="2007-10" db="EMBL/GenBank/DDBJ databases">
        <authorList>
            <person name="Fulton L."/>
            <person name="Clifton S."/>
            <person name="Fulton B."/>
            <person name="Xu J."/>
            <person name="Minx P."/>
            <person name="Pepin K.H."/>
            <person name="Johnson M."/>
            <person name="Thiruvilangam P."/>
            <person name="Bhonagiri V."/>
            <person name="Nash W.E."/>
            <person name="Wang C."/>
            <person name="Mardis E.R."/>
            <person name="Wilson R.K."/>
        </authorList>
    </citation>
    <scope>NUCLEOTIDE SEQUENCE [LARGE SCALE GENOMIC DNA]</scope>
    <source>
        <strain evidence="2 3">ATCC 27755</strain>
    </source>
</reference>
<dbReference type="InterPro" id="IPR011335">
    <property type="entry name" value="Restrct_endonuc-II-like"/>
</dbReference>
<evidence type="ECO:0000259" key="1">
    <source>
        <dbReference type="Pfam" id="PF05685"/>
    </source>
</evidence>
<reference evidence="2 3" key="1">
    <citation type="submission" date="2007-10" db="EMBL/GenBank/DDBJ databases">
        <title>Draft genome sequence of Dorea formicigenerans(ATCC 27755).</title>
        <authorList>
            <person name="Sudarsanam P."/>
            <person name="Ley R."/>
            <person name="Guruge J."/>
            <person name="Turnbaugh P.J."/>
            <person name="Mahowald M."/>
            <person name="Liep D."/>
            <person name="Gordon J."/>
        </authorList>
    </citation>
    <scope>NUCLEOTIDE SEQUENCE [LARGE SCALE GENOMIC DNA]</scope>
    <source>
        <strain evidence="2 3">ATCC 27755</strain>
    </source>
</reference>
<dbReference type="GeneID" id="92864740"/>
<dbReference type="SUPFAM" id="SSF52980">
    <property type="entry name" value="Restriction endonuclease-like"/>
    <property type="match status" value="1"/>
</dbReference>
<dbReference type="EMBL" id="AAXA02000002">
    <property type="protein sequence ID" value="EDR48600.1"/>
    <property type="molecule type" value="Genomic_DNA"/>
</dbReference>
<dbReference type="PANTHER" id="PTHR34107:SF4">
    <property type="entry name" value="SLL1222 PROTEIN"/>
    <property type="match status" value="1"/>
</dbReference>
<dbReference type="Pfam" id="PF05685">
    <property type="entry name" value="Uma2"/>
    <property type="match status" value="1"/>
</dbReference>
<dbReference type="PaxDb" id="411461-DORFOR_00035"/>
<dbReference type="InterPro" id="IPR012296">
    <property type="entry name" value="Nuclease_put_TT1808"/>
</dbReference>
<accession>B0G1D4</accession>
<evidence type="ECO:0000313" key="3">
    <source>
        <dbReference type="Proteomes" id="UP000005359"/>
    </source>
</evidence>
<protein>
    <recommendedName>
        <fullName evidence="1">Putative restriction endonuclease domain-containing protein</fullName>
    </recommendedName>
</protein>
<dbReference type="eggNOG" id="COG4636">
    <property type="taxonomic scope" value="Bacteria"/>
</dbReference>
<comment type="caution">
    <text evidence="2">The sequence shown here is derived from an EMBL/GenBank/DDBJ whole genome shotgun (WGS) entry which is preliminary data.</text>
</comment>
<name>B0G1D4_9FIRM</name>
<organism evidence="2 3">
    <name type="scientific">Dorea formicigenerans ATCC 27755</name>
    <dbReference type="NCBI Taxonomy" id="411461"/>
    <lineage>
        <taxon>Bacteria</taxon>
        <taxon>Bacillati</taxon>
        <taxon>Bacillota</taxon>
        <taxon>Clostridia</taxon>
        <taxon>Lachnospirales</taxon>
        <taxon>Lachnospiraceae</taxon>
        <taxon>Dorea</taxon>
    </lineage>
</organism>
<dbReference type="RefSeq" id="WP_005330157.1">
    <property type="nucleotide sequence ID" value="NZ_AAXA02000002.1"/>
</dbReference>
<dbReference type="CDD" id="cd06260">
    <property type="entry name" value="DUF820-like"/>
    <property type="match status" value="1"/>
</dbReference>
<dbReference type="Proteomes" id="UP000005359">
    <property type="component" value="Unassembled WGS sequence"/>
</dbReference>
<gene>
    <name evidence="2" type="ORF">DORFOR_00035</name>
</gene>
<evidence type="ECO:0000313" key="2">
    <source>
        <dbReference type="EMBL" id="EDR48600.1"/>
    </source>
</evidence>
<proteinExistence type="predicted"/>
<dbReference type="AlphaFoldDB" id="B0G1D4"/>
<sequence>MPLPKSNTYTIDDIYALPEGQRAELIDGQIYDMAPPSPMHQELVMELSATLRDYIKKNGGPCKVYPAPFAVFLNEDDRNYVEPDISVICDSSKVDNRGYQGAPDFIIEIVSPSSQRMDYLTKLFKYRTAGVREYWIVNPLQRTVQVYSFEGTEDSTQYSFDDEITVTIYGDLKICVANLLK</sequence>
<feature type="domain" description="Putative restriction endonuclease" evidence="1">
    <location>
        <begin position="13"/>
        <end position="162"/>
    </location>
</feature>
<dbReference type="InterPro" id="IPR008538">
    <property type="entry name" value="Uma2"/>
</dbReference>
<dbReference type="PANTHER" id="PTHR34107">
    <property type="entry name" value="SLL0198 PROTEIN-RELATED"/>
    <property type="match status" value="1"/>
</dbReference>